<organism evidence="2 3">
    <name type="scientific">Microbacterium esteraromaticum</name>
    <dbReference type="NCBI Taxonomy" id="57043"/>
    <lineage>
        <taxon>Bacteria</taxon>
        <taxon>Bacillati</taxon>
        <taxon>Actinomycetota</taxon>
        <taxon>Actinomycetes</taxon>
        <taxon>Micrococcales</taxon>
        <taxon>Microbacteriaceae</taxon>
        <taxon>Microbacterium</taxon>
    </lineage>
</organism>
<dbReference type="GO" id="GO:0003678">
    <property type="term" value="F:DNA helicase activity"/>
    <property type="evidence" value="ECO:0007669"/>
    <property type="project" value="InterPro"/>
</dbReference>
<accession>A0A7D8AA03</accession>
<dbReference type="InterPro" id="IPR003593">
    <property type="entry name" value="AAA+_ATPase"/>
</dbReference>
<protein>
    <submittedName>
        <fullName evidence="2">AAA family ATPase</fullName>
    </submittedName>
</protein>
<dbReference type="Gene3D" id="3.40.50.300">
    <property type="entry name" value="P-loop containing nucleotide triphosphate hydrolases"/>
    <property type="match status" value="2"/>
</dbReference>
<reference evidence="2 3" key="1">
    <citation type="journal article" date="2020" name="Front. Microbiol.">
        <title>Design of Bacterial Strain-Specific qPCR Assays Using NGS Data and Publicly Available Resources and Its Application to Track Biocontrol Strains.</title>
        <authorList>
            <person name="Hernandez I."/>
            <person name="Sant C."/>
            <person name="Martinez R."/>
            <person name="Fernandez C."/>
        </authorList>
    </citation>
    <scope>NUCLEOTIDE SEQUENCE [LARGE SCALE GENOMIC DNA]</scope>
    <source>
        <strain evidence="2 3">B24</strain>
    </source>
</reference>
<evidence type="ECO:0000313" key="3">
    <source>
        <dbReference type="Proteomes" id="UP000515708"/>
    </source>
</evidence>
<feature type="domain" description="AAA+ ATPase" evidence="1">
    <location>
        <begin position="43"/>
        <end position="187"/>
    </location>
</feature>
<dbReference type="AlphaFoldDB" id="A0A7D8AA03"/>
<evidence type="ECO:0000259" key="1">
    <source>
        <dbReference type="SMART" id="SM00382"/>
    </source>
</evidence>
<dbReference type="CDD" id="cd18809">
    <property type="entry name" value="SF1_C_RecD"/>
    <property type="match status" value="1"/>
</dbReference>
<dbReference type="GO" id="GO:0006281">
    <property type="term" value="P:DNA repair"/>
    <property type="evidence" value="ECO:0007669"/>
    <property type="project" value="InterPro"/>
</dbReference>
<dbReference type="Gene3D" id="2.30.30.940">
    <property type="match status" value="1"/>
</dbReference>
<dbReference type="SUPFAM" id="SSF52540">
    <property type="entry name" value="P-loop containing nucleoside triphosphate hydrolases"/>
    <property type="match status" value="2"/>
</dbReference>
<proteinExistence type="predicted"/>
<dbReference type="Proteomes" id="UP000515708">
    <property type="component" value="Chromosome"/>
</dbReference>
<dbReference type="InterPro" id="IPR051055">
    <property type="entry name" value="PIF1_helicase"/>
</dbReference>
<evidence type="ECO:0000313" key="2">
    <source>
        <dbReference type="EMBL" id="QMU96661.1"/>
    </source>
</evidence>
<dbReference type="Pfam" id="PF05970">
    <property type="entry name" value="PIF1"/>
    <property type="match status" value="1"/>
</dbReference>
<dbReference type="InterPro" id="IPR010285">
    <property type="entry name" value="DNA_helicase_pif1-like_DEAD"/>
</dbReference>
<name>A0A7D8AA03_9MICO</name>
<dbReference type="EMBL" id="CP043732">
    <property type="protein sequence ID" value="QMU96661.1"/>
    <property type="molecule type" value="Genomic_DNA"/>
</dbReference>
<dbReference type="SMART" id="SM00382">
    <property type="entry name" value="AAA"/>
    <property type="match status" value="1"/>
</dbReference>
<sequence>MAPSLWSRPWDGAERAPPGLNIGGVSIALSEEQQALFRLIEDTDEHVFITGRAGTGKSTLLQHFAWNTKKQIAICAPTGVAALNVEGQTIHSLFRLPIGLIAESEIDQSDATRRILNAIETLVIDEISMVNADLMDAIDRSLRQARGKRGIPFGGVQIVMFGDPYQLAPVPPRGDELRYIQDHYRSFWFFDAKVWTGGRHGDDDGGGMLDIGTYGAKLHVHELVHIHRQSDDGFKAMLNAVRYGRVTADIAGVLNEKGARTPPEPEAGEVPIITLATRNDIVNSINRRHLAALPGREQTAHAEVSGDFGRGEANYPADAELKLKVGAQVMFLRNDISMQGEPPRWVNGSIGTVTRILGGSVRVDVDGDEFDVEPAVWERFRYAYNPGTKTLTREVAAEFTQFPLRLAWAVTIHKSQGKTYDRAIVDLGSGAFAPGQTYVALSRLTSLDGLYLSRPLRPSDIRVDEDVRRFMREAWEARQAQKAEAEKTEGARNGIRMP</sequence>
<dbReference type="GO" id="GO:0000723">
    <property type="term" value="P:telomere maintenance"/>
    <property type="evidence" value="ECO:0007669"/>
    <property type="project" value="InterPro"/>
</dbReference>
<dbReference type="InterPro" id="IPR027417">
    <property type="entry name" value="P-loop_NTPase"/>
</dbReference>
<gene>
    <name evidence="2" type="ORF">FVO59_05105</name>
</gene>
<dbReference type="PANTHER" id="PTHR47642">
    <property type="entry name" value="ATP-DEPENDENT DNA HELICASE"/>
    <property type="match status" value="1"/>
</dbReference>